<dbReference type="AlphaFoldDB" id="A0AAV2GYS6"/>
<dbReference type="Proteomes" id="UP001497516">
    <property type="component" value="Chromosome 9"/>
</dbReference>
<name>A0AAV2GYS6_9ROSI</name>
<dbReference type="EMBL" id="OZ034822">
    <property type="protein sequence ID" value="CAL1415003.1"/>
    <property type="molecule type" value="Genomic_DNA"/>
</dbReference>
<organism evidence="1 2">
    <name type="scientific">Linum trigynum</name>
    <dbReference type="NCBI Taxonomy" id="586398"/>
    <lineage>
        <taxon>Eukaryota</taxon>
        <taxon>Viridiplantae</taxon>
        <taxon>Streptophyta</taxon>
        <taxon>Embryophyta</taxon>
        <taxon>Tracheophyta</taxon>
        <taxon>Spermatophyta</taxon>
        <taxon>Magnoliopsida</taxon>
        <taxon>eudicotyledons</taxon>
        <taxon>Gunneridae</taxon>
        <taxon>Pentapetalae</taxon>
        <taxon>rosids</taxon>
        <taxon>fabids</taxon>
        <taxon>Malpighiales</taxon>
        <taxon>Linaceae</taxon>
        <taxon>Linum</taxon>
    </lineage>
</organism>
<keyword evidence="2" id="KW-1185">Reference proteome</keyword>
<gene>
    <name evidence="1" type="ORF">LTRI10_LOCUS54131</name>
</gene>
<reference evidence="1 2" key="1">
    <citation type="submission" date="2024-04" db="EMBL/GenBank/DDBJ databases">
        <authorList>
            <person name="Fracassetti M."/>
        </authorList>
    </citation>
    <scope>NUCLEOTIDE SEQUENCE [LARGE SCALE GENOMIC DNA]</scope>
</reference>
<protein>
    <submittedName>
        <fullName evidence="1">Uncharacterized protein</fullName>
    </submittedName>
</protein>
<proteinExistence type="predicted"/>
<evidence type="ECO:0000313" key="2">
    <source>
        <dbReference type="Proteomes" id="UP001497516"/>
    </source>
</evidence>
<sequence>MSTIPACHLSFVRMHAREELVERVKKLIWMEKQLVIVAKGDCKGEVIDGGKRKEEEVEGTNYRRIREKEEVNG</sequence>
<evidence type="ECO:0000313" key="1">
    <source>
        <dbReference type="EMBL" id="CAL1415003.1"/>
    </source>
</evidence>
<accession>A0AAV2GYS6</accession>